<dbReference type="InterPro" id="IPR017871">
    <property type="entry name" value="ABC_transporter-like_CS"/>
</dbReference>
<dbReference type="InterPro" id="IPR003593">
    <property type="entry name" value="AAA+_ATPase"/>
</dbReference>
<evidence type="ECO:0000256" key="8">
    <source>
        <dbReference type="ARBA" id="ARBA00023136"/>
    </source>
</evidence>
<evidence type="ECO:0000256" key="1">
    <source>
        <dbReference type="ARBA" id="ARBA00004141"/>
    </source>
</evidence>
<evidence type="ECO:0000259" key="11">
    <source>
        <dbReference type="PROSITE" id="PS50893"/>
    </source>
</evidence>
<feature type="transmembrane region" description="Helical" evidence="10">
    <location>
        <begin position="545"/>
        <end position="567"/>
    </location>
</feature>
<feature type="transmembrane region" description="Helical" evidence="10">
    <location>
        <begin position="588"/>
        <end position="613"/>
    </location>
</feature>
<keyword evidence="8 10" id="KW-0472">Membrane</keyword>
<keyword evidence="6" id="KW-0067">ATP-binding</keyword>
<name>A0A2P8AJV2_9PEZI</name>
<feature type="transmembrane region" description="Helical" evidence="10">
    <location>
        <begin position="513"/>
        <end position="533"/>
    </location>
</feature>
<feature type="transmembrane region" description="Helical" evidence="10">
    <location>
        <begin position="1433"/>
        <end position="1452"/>
    </location>
</feature>
<protein>
    <submittedName>
        <fullName evidence="12">Brefeldin A resistance protein</fullName>
    </submittedName>
</protein>
<keyword evidence="4 10" id="KW-0812">Transmembrane</keyword>
<dbReference type="InterPro" id="IPR003439">
    <property type="entry name" value="ABC_transporter-like_ATP-bd"/>
</dbReference>
<dbReference type="InterPro" id="IPR034003">
    <property type="entry name" value="ABCG_PDR_2"/>
</dbReference>
<dbReference type="GO" id="GO:0005524">
    <property type="term" value="F:ATP binding"/>
    <property type="evidence" value="ECO:0007669"/>
    <property type="project" value="UniProtKB-KW"/>
</dbReference>
<feature type="region of interest" description="Disordered" evidence="9">
    <location>
        <begin position="1475"/>
        <end position="1496"/>
    </location>
</feature>
<proteinExistence type="inferred from homology"/>
<dbReference type="CDD" id="cd03233">
    <property type="entry name" value="ABCG_PDR_domain1"/>
    <property type="match status" value="1"/>
</dbReference>
<dbReference type="InterPro" id="IPR013525">
    <property type="entry name" value="ABC2_TM"/>
</dbReference>
<comment type="subcellular location">
    <subcellularLocation>
        <location evidence="1">Membrane</location>
        <topology evidence="1">Multi-pass membrane protein</topology>
    </subcellularLocation>
</comment>
<keyword evidence="3" id="KW-0813">Transport</keyword>
<dbReference type="Pfam" id="PF19055">
    <property type="entry name" value="ABC2_membrane_7"/>
    <property type="match status" value="1"/>
</dbReference>
<dbReference type="PANTHER" id="PTHR19241">
    <property type="entry name" value="ATP-BINDING CASSETTE TRANSPORTER"/>
    <property type="match status" value="1"/>
</dbReference>
<dbReference type="Pfam" id="PF00005">
    <property type="entry name" value="ABC_tran"/>
    <property type="match status" value="2"/>
</dbReference>
<keyword evidence="7 10" id="KW-1133">Transmembrane helix</keyword>
<feature type="transmembrane region" description="Helical" evidence="10">
    <location>
        <begin position="619"/>
        <end position="640"/>
    </location>
</feature>
<evidence type="ECO:0000313" key="13">
    <source>
        <dbReference type="Proteomes" id="UP000243723"/>
    </source>
</evidence>
<comment type="similarity">
    <text evidence="2">Belongs to the ABC transporter superfamily. ABCG family. PDR (TC 3.A.1.205) subfamily.</text>
</comment>
<dbReference type="InterPro" id="IPR034001">
    <property type="entry name" value="ABCG_PDR_1"/>
</dbReference>
<dbReference type="GO" id="GO:0016020">
    <property type="term" value="C:membrane"/>
    <property type="evidence" value="ECO:0007669"/>
    <property type="project" value="UniProtKB-SubCell"/>
</dbReference>
<dbReference type="InterPro" id="IPR043926">
    <property type="entry name" value="ABCG_dom"/>
</dbReference>
<evidence type="ECO:0000256" key="7">
    <source>
        <dbReference type="ARBA" id="ARBA00022989"/>
    </source>
</evidence>
<dbReference type="Pfam" id="PF06422">
    <property type="entry name" value="PDR_CDR"/>
    <property type="match status" value="1"/>
</dbReference>
<dbReference type="SMART" id="SM00382">
    <property type="entry name" value="AAA"/>
    <property type="match status" value="2"/>
</dbReference>
<evidence type="ECO:0000256" key="10">
    <source>
        <dbReference type="SAM" id="Phobius"/>
    </source>
</evidence>
<evidence type="ECO:0000256" key="2">
    <source>
        <dbReference type="ARBA" id="ARBA00006012"/>
    </source>
</evidence>
<feature type="transmembrane region" description="Helical" evidence="10">
    <location>
        <begin position="755"/>
        <end position="776"/>
    </location>
</feature>
<feature type="transmembrane region" description="Helical" evidence="10">
    <location>
        <begin position="1315"/>
        <end position="1339"/>
    </location>
</feature>
<keyword evidence="13" id="KW-1185">Reference proteome</keyword>
<evidence type="ECO:0000256" key="4">
    <source>
        <dbReference type="ARBA" id="ARBA00022692"/>
    </source>
</evidence>
<sequence>MEPKHSRSESTTTGQSRGASSADEHTIISPNTPPSPQYEEIKTAHETTLYQRGSVGALPDRRHSYAALADETVLLDLARTITSKHEGNAYDPTHAEFDLSKWLKQTVRVFDEQGLKASKAGIFFKNLSVSGSGSALQLQQTLGSSLSPLQLGQLLRFGRAEHKKILHDFNGSLRSGELLLVLGRPGSGCSTFLKSICGEMHGLDLDKDSLISYNGITRERMMKEFKGEVVYNQEVDKHFPHLTVGQTLEFAATARMPLSNPLPGMSRDEFIKHMTRVVMAVFGLSHTYNTKVGNDFVRGVSGGERKRVSIAEMALSASPLAAWDNATRGLDSATALKFVEALRTQADLSGSAHAVAIYQASQAIYEVFDKVVVLYEGRQIYYGPAEKARQYFEAQGWYCPPRQTTGDFLTSITNPSERQVRSGMENAVPRTAEDFEKAWNASQACRENERDITIHETDSRAGSLADEFRKTKTLIQSKHANHKSPYLLSVPAQVGLCMKRSYQRIWNDKSSTVSSIFAQVVLGLIISSVFYGTPNATGGFGAKGAVIFFAVLLNALNAISEINTLYAQRPIVEKHASYAFYHPFAEALAGYVSDIPIKFIMAIVFNVILYFITGLRREPGPFFIFFLFAFITTLAMSAIFRTLGAATKTVSQAMALAGVMTLALVLYAGYQLPTPYMPDWFGWIRFINPVFYSFEAMIANEFHNQEFPCSDIIPSYAQTVGSSFVCSAIGSVPGSRTVNGDRFIALNYQYSYSHVWRNFGILLAFLFAFLIAYVVVSEVNSTSASTAEFLVFRTKASAAKMMTANDEEGVSSAVGTKEGASNDTVNVLPPQTDLFTWKNVSYDIKIKERPRRLLDEVSGFVKPGTLTALMGVSGAGKTTLLDVLAHRTSMGVITGDMLVNGRPLDQSFQRKTGYVQQQDLHLETSTVRESLQFSAMLRQPKSVSQEDKFKHVEEVIKMLNMEDFAEAVVGTPGEGLNVEQRKLLTIGVELAAKPKLLLFLDEPTSGLDSQSAWAICAFLRKLADSGQAVLCTIHQPSAVLFQQFDRLLFLAKGGRTVYFGPIGNNSRTLLDYFHAHGARHCDDAENPAEYMLEIANSKDRDWPQVWKQSAEFEKLHREIDELHVEGRKKMSEDDAEGHGEFAMPFSTQLYWVTYRTFQQYWRTPSYVLAKWMLGTAAGLFIGFSFWNADTTIQGTQNVIFSGFQVSTIFSTLVQQIMPLFVSQRSLYEVRERPSKAYSWKAFLIANMAVEIPYNIMTGILVFATYSYPIVGILSPERQGLILLFCIQFFIYAGTFAHMCIAALPDAQTASTVCTLLFAMSLIFNGVMQSPTALPGFWIFMYRVSPFTYWIAGLMAVQGAGKPVVCSAAETAVFSPPAGQTCGEFLAPYLAQAAGTLQNPGATSDCAYCALSSTDQFLAGTGIFYSQRWRNFGIMWAYVVFNVFAATVLYYSFRVAKWDSAEVKKGLKKFGKGLFSRPAPNARDRRGEKELRAARPF</sequence>
<dbReference type="InterPro" id="IPR029481">
    <property type="entry name" value="ABC_trans_N"/>
</dbReference>
<evidence type="ECO:0000256" key="3">
    <source>
        <dbReference type="ARBA" id="ARBA00022448"/>
    </source>
</evidence>
<comment type="caution">
    <text evidence="12">The sequence shown here is derived from an EMBL/GenBank/DDBJ whole genome shotgun (WGS) entry which is preliminary data.</text>
</comment>
<feature type="region of interest" description="Disordered" evidence="9">
    <location>
        <begin position="1"/>
        <end position="38"/>
    </location>
</feature>
<feature type="transmembrane region" description="Helical" evidence="10">
    <location>
        <begin position="1279"/>
        <end position="1303"/>
    </location>
</feature>
<dbReference type="GO" id="GO:0016887">
    <property type="term" value="F:ATP hydrolysis activity"/>
    <property type="evidence" value="ECO:0007669"/>
    <property type="project" value="InterPro"/>
</dbReference>
<dbReference type="InterPro" id="IPR027417">
    <property type="entry name" value="P-loop_NTPase"/>
</dbReference>
<feature type="compositionally biased region" description="Polar residues" evidence="9">
    <location>
        <begin position="9"/>
        <end position="19"/>
    </location>
</feature>
<dbReference type="OrthoDB" id="245989at2759"/>
<dbReference type="Pfam" id="PF14510">
    <property type="entry name" value="ABC_trans_N"/>
    <property type="match status" value="1"/>
</dbReference>
<dbReference type="InterPro" id="IPR010929">
    <property type="entry name" value="PDR_CDR_ABC"/>
</dbReference>
<dbReference type="SUPFAM" id="SSF52540">
    <property type="entry name" value="P-loop containing nucleoside triphosphate hydrolases"/>
    <property type="match status" value="2"/>
</dbReference>
<accession>A0A2P8AJV2</accession>
<evidence type="ECO:0000256" key="9">
    <source>
        <dbReference type="SAM" id="MobiDB-lite"/>
    </source>
</evidence>
<feature type="transmembrane region" description="Helical" evidence="10">
    <location>
        <begin position="652"/>
        <end position="670"/>
    </location>
</feature>
<feature type="transmembrane region" description="Helical" evidence="10">
    <location>
        <begin position="1167"/>
        <end position="1186"/>
    </location>
</feature>
<feature type="transmembrane region" description="Helical" evidence="10">
    <location>
        <begin position="1242"/>
        <end position="1267"/>
    </location>
</feature>
<dbReference type="GO" id="GO:0140359">
    <property type="term" value="F:ABC-type transporter activity"/>
    <property type="evidence" value="ECO:0007669"/>
    <property type="project" value="InterPro"/>
</dbReference>
<gene>
    <name evidence="12" type="ORF">B9Z65_871</name>
</gene>
<dbReference type="STRING" id="40998.A0A2P8AJV2"/>
<feature type="compositionally biased region" description="Basic and acidic residues" evidence="9">
    <location>
        <begin position="1481"/>
        <end position="1496"/>
    </location>
</feature>
<feature type="domain" description="ABC transporter" evidence="11">
    <location>
        <begin position="835"/>
        <end position="1077"/>
    </location>
</feature>
<evidence type="ECO:0000313" key="12">
    <source>
        <dbReference type="EMBL" id="PSK60721.1"/>
    </source>
</evidence>
<evidence type="ECO:0000256" key="5">
    <source>
        <dbReference type="ARBA" id="ARBA00022741"/>
    </source>
</evidence>
<dbReference type="Gene3D" id="3.40.50.300">
    <property type="entry name" value="P-loop containing nucleotide triphosphate hydrolases"/>
    <property type="match status" value="2"/>
</dbReference>
<dbReference type="CDD" id="cd03232">
    <property type="entry name" value="ABCG_PDR_domain2"/>
    <property type="match status" value="1"/>
</dbReference>
<evidence type="ECO:0000256" key="6">
    <source>
        <dbReference type="ARBA" id="ARBA00022840"/>
    </source>
</evidence>
<feature type="transmembrane region" description="Helical" evidence="10">
    <location>
        <begin position="1198"/>
        <end position="1221"/>
    </location>
</feature>
<dbReference type="PROSITE" id="PS00211">
    <property type="entry name" value="ABC_TRANSPORTER_1"/>
    <property type="match status" value="1"/>
</dbReference>
<reference evidence="12 13" key="1">
    <citation type="submission" date="2017-05" db="EMBL/GenBank/DDBJ databases">
        <title>Draft genome sequence of Elsinoe australis.</title>
        <authorList>
            <person name="Cheng Q."/>
        </authorList>
    </citation>
    <scope>NUCLEOTIDE SEQUENCE [LARGE SCALE GENOMIC DNA]</scope>
    <source>
        <strain evidence="12 13">NL1</strain>
    </source>
</reference>
<dbReference type="EMBL" id="NHZQ01000003">
    <property type="protein sequence ID" value="PSK60721.1"/>
    <property type="molecule type" value="Genomic_DNA"/>
</dbReference>
<dbReference type="FunFam" id="3.40.50.300:FF:000054">
    <property type="entry name" value="ABC multidrug transporter atrF"/>
    <property type="match status" value="1"/>
</dbReference>
<organism evidence="12 13">
    <name type="scientific">Elsinoe australis</name>
    <dbReference type="NCBI Taxonomy" id="40998"/>
    <lineage>
        <taxon>Eukaryota</taxon>
        <taxon>Fungi</taxon>
        <taxon>Dikarya</taxon>
        <taxon>Ascomycota</taxon>
        <taxon>Pezizomycotina</taxon>
        <taxon>Dothideomycetes</taxon>
        <taxon>Dothideomycetidae</taxon>
        <taxon>Myriangiales</taxon>
        <taxon>Elsinoaceae</taxon>
        <taxon>Elsinoe</taxon>
    </lineage>
</organism>
<dbReference type="Proteomes" id="UP000243723">
    <property type="component" value="Unassembled WGS sequence"/>
</dbReference>
<dbReference type="PROSITE" id="PS50893">
    <property type="entry name" value="ABC_TRANSPORTER_2"/>
    <property type="match status" value="2"/>
</dbReference>
<feature type="domain" description="ABC transporter" evidence="11">
    <location>
        <begin position="149"/>
        <end position="401"/>
    </location>
</feature>
<keyword evidence="5" id="KW-0547">Nucleotide-binding</keyword>
<dbReference type="Pfam" id="PF01061">
    <property type="entry name" value="ABC2_membrane"/>
    <property type="match status" value="2"/>
</dbReference>